<protein>
    <submittedName>
        <fullName evidence="1">Uncharacterized protein</fullName>
    </submittedName>
</protein>
<proteinExistence type="predicted"/>
<sequence length="85" mass="9650">VLEGHYCNIPYAKRLCACGDNVVESLDHVLFECSFYLEERDIFIVPILKKCPGRSKTEHLSQLLVGKNQLNTESVAKFFASVVKF</sequence>
<dbReference type="Proteomes" id="UP001142489">
    <property type="component" value="Unassembled WGS sequence"/>
</dbReference>
<reference evidence="1" key="1">
    <citation type="journal article" date="2023" name="DNA Res.">
        <title>Chromosome-level genome assembly of Phrynocephalus forsythii using third-generation DNA sequencing and Hi-C analysis.</title>
        <authorList>
            <person name="Qi Y."/>
            <person name="Zhao W."/>
            <person name="Zhao Y."/>
            <person name="Niu C."/>
            <person name="Cao S."/>
            <person name="Zhang Y."/>
        </authorList>
    </citation>
    <scope>NUCLEOTIDE SEQUENCE</scope>
    <source>
        <tissue evidence="1">Muscle</tissue>
    </source>
</reference>
<dbReference type="OrthoDB" id="6150661at2759"/>
<comment type="caution">
    <text evidence="1">The sequence shown here is derived from an EMBL/GenBank/DDBJ whole genome shotgun (WGS) entry which is preliminary data.</text>
</comment>
<accession>A0A9Q0XTF9</accession>
<feature type="non-terminal residue" evidence="1">
    <location>
        <position position="1"/>
    </location>
</feature>
<keyword evidence="2" id="KW-1185">Reference proteome</keyword>
<dbReference type="EMBL" id="JAPFRF010000007">
    <property type="protein sequence ID" value="KAJ7326787.1"/>
    <property type="molecule type" value="Genomic_DNA"/>
</dbReference>
<organism evidence="1 2">
    <name type="scientific">Phrynocephalus forsythii</name>
    <dbReference type="NCBI Taxonomy" id="171643"/>
    <lineage>
        <taxon>Eukaryota</taxon>
        <taxon>Metazoa</taxon>
        <taxon>Chordata</taxon>
        <taxon>Craniata</taxon>
        <taxon>Vertebrata</taxon>
        <taxon>Euteleostomi</taxon>
        <taxon>Lepidosauria</taxon>
        <taxon>Squamata</taxon>
        <taxon>Bifurcata</taxon>
        <taxon>Unidentata</taxon>
        <taxon>Episquamata</taxon>
        <taxon>Toxicofera</taxon>
        <taxon>Iguania</taxon>
        <taxon>Acrodonta</taxon>
        <taxon>Agamidae</taxon>
        <taxon>Agaminae</taxon>
        <taxon>Phrynocephalus</taxon>
    </lineage>
</organism>
<dbReference type="AlphaFoldDB" id="A0A9Q0XTF9"/>
<evidence type="ECO:0000313" key="2">
    <source>
        <dbReference type="Proteomes" id="UP001142489"/>
    </source>
</evidence>
<name>A0A9Q0XTF9_9SAUR</name>
<evidence type="ECO:0000313" key="1">
    <source>
        <dbReference type="EMBL" id="KAJ7326787.1"/>
    </source>
</evidence>
<gene>
    <name evidence="1" type="ORF">JRQ81_016546</name>
</gene>